<evidence type="ECO:0000256" key="4">
    <source>
        <dbReference type="ARBA" id="ARBA00023002"/>
    </source>
</evidence>
<feature type="transmembrane region" description="Helical" evidence="7">
    <location>
        <begin position="81"/>
        <end position="100"/>
    </location>
</feature>
<evidence type="ECO:0000259" key="8">
    <source>
        <dbReference type="Pfam" id="PF04116"/>
    </source>
</evidence>
<keyword evidence="5" id="KW-0443">Lipid metabolism</keyword>
<dbReference type="PANTHER" id="PTHR21624">
    <property type="entry name" value="STEROL DESATURASE-RELATED PROTEIN"/>
    <property type="match status" value="1"/>
</dbReference>
<keyword evidence="10" id="KW-1185">Reference proteome</keyword>
<evidence type="ECO:0000313" key="9">
    <source>
        <dbReference type="EMBL" id="RKQ69366.1"/>
    </source>
</evidence>
<dbReference type="Pfam" id="PF04116">
    <property type="entry name" value="FA_hydroxylase"/>
    <property type="match status" value="1"/>
</dbReference>
<comment type="subcellular location">
    <subcellularLocation>
        <location evidence="1">Endomembrane system</location>
        <topology evidence="1">Multi-pass membrane protein</topology>
    </subcellularLocation>
</comment>
<evidence type="ECO:0000256" key="1">
    <source>
        <dbReference type="ARBA" id="ARBA00004127"/>
    </source>
</evidence>
<dbReference type="GO" id="GO:0012505">
    <property type="term" value="C:endomembrane system"/>
    <property type="evidence" value="ECO:0007669"/>
    <property type="project" value="UniProtKB-SubCell"/>
</dbReference>
<dbReference type="InterPro" id="IPR051689">
    <property type="entry name" value="Sterol_desaturase/TMEM195"/>
</dbReference>
<reference evidence="9 10" key="1">
    <citation type="submission" date="2018-10" db="EMBL/GenBank/DDBJ databases">
        <title>Genomic Encyclopedia of Type Strains, Phase IV (KMG-IV): sequencing the most valuable type-strain genomes for metagenomic binning, comparative biology and taxonomic classification.</title>
        <authorList>
            <person name="Goeker M."/>
        </authorList>
    </citation>
    <scope>NUCLEOTIDE SEQUENCE [LARGE SCALE GENOMIC DNA]</scope>
    <source>
        <strain evidence="9 10">DSM 22008</strain>
    </source>
</reference>
<dbReference type="GO" id="GO:0050479">
    <property type="term" value="F:glyceryl-ether monooxygenase activity"/>
    <property type="evidence" value="ECO:0007669"/>
    <property type="project" value="TreeGrafter"/>
</dbReference>
<dbReference type="AlphaFoldDB" id="A0A420WEI9"/>
<evidence type="ECO:0000256" key="3">
    <source>
        <dbReference type="ARBA" id="ARBA00022989"/>
    </source>
</evidence>
<dbReference type="RefSeq" id="WP_121101943.1">
    <property type="nucleotide sequence ID" value="NZ_RBII01000002.1"/>
</dbReference>
<dbReference type="OrthoDB" id="9770329at2"/>
<name>A0A420WEI9_9PROT</name>
<keyword evidence="3 7" id="KW-1133">Transmembrane helix</keyword>
<feature type="transmembrane region" description="Helical" evidence="7">
    <location>
        <begin position="39"/>
        <end position="69"/>
    </location>
</feature>
<feature type="transmembrane region" description="Helical" evidence="7">
    <location>
        <begin position="141"/>
        <end position="161"/>
    </location>
</feature>
<accession>A0A420WEI9</accession>
<keyword evidence="4" id="KW-0560">Oxidoreductase</keyword>
<dbReference type="InParanoid" id="A0A420WEI9"/>
<gene>
    <name evidence="9" type="ORF">DES40_2166</name>
</gene>
<sequence>MDKIDLIRIGIFLGALILFSAAEALWPKRPRLQNRFRRWITNVGFVVIGSLSLQLLGPLIAVGIAAWASLKGWGLLNIIDAPLWLELTIAFIVLDFAIWWQHVLSHKIPILWRLHKVHHADRDLDASSGVRFHPIEIFLSMIYKCGVVCLLGPPVIAVVIFEITLNAMAIFNHANLALPRGIDSPLRKIIVTPDMHRVHHSVIWQESQKNYGFNLSIWDRLFKTYQAAPQAGQQGMALGLSDAQTNDPQYLGWSLWLPFRKYK</sequence>
<organism evidence="9 10">
    <name type="scientific">Litorimonas taeanensis</name>
    <dbReference type="NCBI Taxonomy" id="568099"/>
    <lineage>
        <taxon>Bacteria</taxon>
        <taxon>Pseudomonadati</taxon>
        <taxon>Pseudomonadota</taxon>
        <taxon>Alphaproteobacteria</taxon>
        <taxon>Maricaulales</taxon>
        <taxon>Robiginitomaculaceae</taxon>
    </lineage>
</organism>
<protein>
    <submittedName>
        <fullName evidence="9">Sterol desaturase/sphingolipid hydroxylase (Fatty acid hydroxylase superfamily)</fullName>
    </submittedName>
</protein>
<evidence type="ECO:0000256" key="2">
    <source>
        <dbReference type="ARBA" id="ARBA00022692"/>
    </source>
</evidence>
<dbReference type="PANTHER" id="PTHR21624:SF1">
    <property type="entry name" value="ALKYLGLYCEROL MONOOXYGENASE"/>
    <property type="match status" value="1"/>
</dbReference>
<proteinExistence type="predicted"/>
<dbReference type="GO" id="GO:0008610">
    <property type="term" value="P:lipid biosynthetic process"/>
    <property type="evidence" value="ECO:0007669"/>
    <property type="project" value="InterPro"/>
</dbReference>
<dbReference type="GO" id="GO:0006643">
    <property type="term" value="P:membrane lipid metabolic process"/>
    <property type="evidence" value="ECO:0007669"/>
    <property type="project" value="TreeGrafter"/>
</dbReference>
<dbReference type="EMBL" id="RBII01000002">
    <property type="protein sequence ID" value="RKQ69366.1"/>
    <property type="molecule type" value="Genomic_DNA"/>
</dbReference>
<evidence type="ECO:0000313" key="10">
    <source>
        <dbReference type="Proteomes" id="UP000282211"/>
    </source>
</evidence>
<comment type="caution">
    <text evidence="9">The sequence shown here is derived from an EMBL/GenBank/DDBJ whole genome shotgun (WGS) entry which is preliminary data.</text>
</comment>
<dbReference type="Proteomes" id="UP000282211">
    <property type="component" value="Unassembled WGS sequence"/>
</dbReference>
<evidence type="ECO:0000256" key="5">
    <source>
        <dbReference type="ARBA" id="ARBA00023098"/>
    </source>
</evidence>
<dbReference type="GO" id="GO:0016020">
    <property type="term" value="C:membrane"/>
    <property type="evidence" value="ECO:0007669"/>
    <property type="project" value="GOC"/>
</dbReference>
<evidence type="ECO:0000256" key="7">
    <source>
        <dbReference type="SAM" id="Phobius"/>
    </source>
</evidence>
<feature type="transmembrane region" description="Helical" evidence="7">
    <location>
        <begin position="6"/>
        <end position="27"/>
    </location>
</feature>
<keyword evidence="6 7" id="KW-0472">Membrane</keyword>
<dbReference type="InterPro" id="IPR006694">
    <property type="entry name" value="Fatty_acid_hydroxylase"/>
</dbReference>
<feature type="domain" description="Fatty acid hydroxylase" evidence="8">
    <location>
        <begin position="88"/>
        <end position="224"/>
    </location>
</feature>
<evidence type="ECO:0000256" key="6">
    <source>
        <dbReference type="ARBA" id="ARBA00023136"/>
    </source>
</evidence>
<keyword evidence="2 7" id="KW-0812">Transmembrane</keyword>
<dbReference type="GO" id="GO:0005506">
    <property type="term" value="F:iron ion binding"/>
    <property type="evidence" value="ECO:0007669"/>
    <property type="project" value="InterPro"/>
</dbReference>